<proteinExistence type="inferred from homology"/>
<dbReference type="Pfam" id="PF00561">
    <property type="entry name" value="Abhydrolase_1"/>
    <property type="match status" value="1"/>
</dbReference>
<dbReference type="NCBIfam" id="NF001209">
    <property type="entry name" value="PRK00175.1"/>
    <property type="match status" value="1"/>
</dbReference>
<sequence length="535" mass="59172">MTSQTVAALRRLVHRSLGTVQALNTDGPLLDFSPSQLGMRKVHSVSCTHAGASTHQSMATFKCTQMPQLQLNRPLSHSSRWCQQEEAQASGKQTTEPVTGKADSSPASSAASHPLPQLEVPDYDKELLFKGLETDFPCLSRLPPAGPEPEYHKISSGYKVFHSQEPFHMKYGGVLPELHIAYETWGELNQDRSNVVILNTGMSASSHAKSHEDNKTPGWWEKFVGPGCSIDTEKFFVICFNALGGCYGSSGPSSVNPLSDKPYGTHFPMVTIEDIVHSSFMLLDDLQIHQVHASVGSSMGGMTSLMAAALYPDRVGRAICISSCAQTHPSTIAMRYLQRRAIMTDPNWARGHYYGVSYPRMGMKLARELGTVTYRSGAEWLNRFARSTISDEPPSLCPHFEIERYIEHQGEQFSVKYDPNSLLYLSKAMDFFDIGEGFPSLLEGLARVKCPVMVMGAKSDILMPVTQQRQLANLLQESGNDGVTYYELDSIYGHDTFLLDLNNVGAAIKGQLETELKERGVVRKGKPKWLQGQDK</sequence>
<dbReference type="KEGG" id="aplc:110981569"/>
<dbReference type="PANTHER" id="PTHR32268:SF16">
    <property type="entry name" value="SERINE O-SUCCINYLTRANSFERASE"/>
    <property type="match status" value="1"/>
</dbReference>
<dbReference type="GO" id="GO:0009092">
    <property type="term" value="P:homoserine metabolic process"/>
    <property type="evidence" value="ECO:0007669"/>
    <property type="project" value="TreeGrafter"/>
</dbReference>
<evidence type="ECO:0000313" key="5">
    <source>
        <dbReference type="RefSeq" id="XP_022094913.1"/>
    </source>
</evidence>
<dbReference type="AlphaFoldDB" id="A0A8B7YNR3"/>
<dbReference type="InterPro" id="IPR008220">
    <property type="entry name" value="HAT_MetX-like"/>
</dbReference>
<dbReference type="InterPro" id="IPR029058">
    <property type="entry name" value="AB_hydrolase_fold"/>
</dbReference>
<evidence type="ECO:0000256" key="2">
    <source>
        <dbReference type="SAM" id="MobiDB-lite"/>
    </source>
</evidence>
<feature type="region of interest" description="Disordered" evidence="2">
    <location>
        <begin position="74"/>
        <end position="117"/>
    </location>
</feature>
<feature type="compositionally biased region" description="Low complexity" evidence="2">
    <location>
        <begin position="102"/>
        <end position="112"/>
    </location>
</feature>
<dbReference type="GO" id="GO:0009086">
    <property type="term" value="P:methionine biosynthetic process"/>
    <property type="evidence" value="ECO:0007669"/>
    <property type="project" value="TreeGrafter"/>
</dbReference>
<keyword evidence="4" id="KW-1185">Reference proteome</keyword>
<evidence type="ECO:0000259" key="3">
    <source>
        <dbReference type="Pfam" id="PF00561"/>
    </source>
</evidence>
<organism evidence="4 5">
    <name type="scientific">Acanthaster planci</name>
    <name type="common">Crown-of-thorns starfish</name>
    <dbReference type="NCBI Taxonomy" id="133434"/>
    <lineage>
        <taxon>Eukaryota</taxon>
        <taxon>Metazoa</taxon>
        <taxon>Echinodermata</taxon>
        <taxon>Eleutherozoa</taxon>
        <taxon>Asterozoa</taxon>
        <taxon>Asteroidea</taxon>
        <taxon>Valvatacea</taxon>
        <taxon>Valvatida</taxon>
        <taxon>Acanthasteridae</taxon>
        <taxon>Acanthaster</taxon>
    </lineage>
</organism>
<dbReference type="GO" id="GO:0006535">
    <property type="term" value="P:cysteine biosynthetic process from serine"/>
    <property type="evidence" value="ECO:0007669"/>
    <property type="project" value="TreeGrafter"/>
</dbReference>
<evidence type="ECO:0000313" key="4">
    <source>
        <dbReference type="Proteomes" id="UP000694845"/>
    </source>
</evidence>
<accession>A0A8B7YNR3</accession>
<feature type="compositionally biased region" description="Polar residues" evidence="2">
    <location>
        <begin position="74"/>
        <end position="97"/>
    </location>
</feature>
<dbReference type="Gene3D" id="3.40.50.1820">
    <property type="entry name" value="alpha/beta hydrolase"/>
    <property type="match status" value="1"/>
</dbReference>
<dbReference type="GeneID" id="110981569"/>
<dbReference type="SUPFAM" id="SSF53474">
    <property type="entry name" value="alpha/beta-Hydrolases"/>
    <property type="match status" value="1"/>
</dbReference>
<dbReference type="RefSeq" id="XP_022094913.1">
    <property type="nucleotide sequence ID" value="XM_022239221.1"/>
</dbReference>
<dbReference type="HAMAP" id="MF_00296">
    <property type="entry name" value="MetX_acyltransf"/>
    <property type="match status" value="1"/>
</dbReference>
<gene>
    <name evidence="5" type="primary">LOC110981569</name>
</gene>
<dbReference type="GO" id="GO:0004414">
    <property type="term" value="F:homoserine O-acetyltransferase activity"/>
    <property type="evidence" value="ECO:0007669"/>
    <property type="project" value="TreeGrafter"/>
</dbReference>
<evidence type="ECO:0000256" key="1">
    <source>
        <dbReference type="ARBA" id="ARBA00006886"/>
    </source>
</evidence>
<dbReference type="OMA" id="HPILVMG"/>
<feature type="domain" description="AB hydrolase-1" evidence="3">
    <location>
        <begin position="194"/>
        <end position="498"/>
    </location>
</feature>
<dbReference type="InterPro" id="IPR000073">
    <property type="entry name" value="AB_hydrolase_1"/>
</dbReference>
<dbReference type="Proteomes" id="UP000694845">
    <property type="component" value="Unplaced"/>
</dbReference>
<dbReference type="GO" id="GO:0009001">
    <property type="term" value="F:serine O-acetyltransferase activity"/>
    <property type="evidence" value="ECO:0007669"/>
    <property type="project" value="TreeGrafter"/>
</dbReference>
<dbReference type="GO" id="GO:0005739">
    <property type="term" value="C:mitochondrion"/>
    <property type="evidence" value="ECO:0007669"/>
    <property type="project" value="TreeGrafter"/>
</dbReference>
<protein>
    <submittedName>
        <fullName evidence="5">Probable serine-O-acetyltransferase</fullName>
    </submittedName>
</protein>
<comment type="similarity">
    <text evidence="1">Belongs to the AB hydrolase superfamily. MetX family.</text>
</comment>
<dbReference type="OrthoDB" id="444135at2759"/>
<name>A0A8B7YNR3_ACAPL</name>
<dbReference type="NCBIfam" id="TIGR01392">
    <property type="entry name" value="homoserO_Ac_trn"/>
    <property type="match status" value="1"/>
</dbReference>
<reference evidence="5" key="1">
    <citation type="submission" date="2025-08" db="UniProtKB">
        <authorList>
            <consortium name="RefSeq"/>
        </authorList>
    </citation>
    <scope>IDENTIFICATION</scope>
</reference>
<dbReference type="PANTHER" id="PTHR32268">
    <property type="entry name" value="HOMOSERINE O-ACETYLTRANSFERASE"/>
    <property type="match status" value="1"/>
</dbReference>